<evidence type="ECO:0000313" key="3">
    <source>
        <dbReference type="EMBL" id="OAP18098.1"/>
    </source>
</evidence>
<dbReference type="Proteomes" id="UP000078284">
    <property type="component" value="Chromosome 1"/>
</dbReference>
<organism evidence="3 4">
    <name type="scientific">Arabidopsis thaliana</name>
    <name type="common">Mouse-ear cress</name>
    <dbReference type="NCBI Taxonomy" id="3702"/>
    <lineage>
        <taxon>Eukaryota</taxon>
        <taxon>Viridiplantae</taxon>
        <taxon>Streptophyta</taxon>
        <taxon>Embryophyta</taxon>
        <taxon>Tracheophyta</taxon>
        <taxon>Spermatophyta</taxon>
        <taxon>Magnoliopsida</taxon>
        <taxon>eudicotyledons</taxon>
        <taxon>Gunneridae</taxon>
        <taxon>Pentapetalae</taxon>
        <taxon>rosids</taxon>
        <taxon>malvids</taxon>
        <taxon>Brassicales</taxon>
        <taxon>Brassicaceae</taxon>
        <taxon>Camelineae</taxon>
        <taxon>Arabidopsis</taxon>
    </lineage>
</organism>
<keyword evidence="1" id="KW-0175">Coiled coil</keyword>
<accession>A0A178WI97</accession>
<feature type="coiled-coil region" evidence="1">
    <location>
        <begin position="126"/>
        <end position="181"/>
    </location>
</feature>
<name>A0A178WI97_ARATH</name>
<dbReference type="ExpressionAtlas" id="A0A178WI97">
    <property type="expression patterns" value="baseline and differential"/>
</dbReference>
<proteinExistence type="predicted"/>
<comment type="caution">
    <text evidence="3">The sequence shown here is derived from an EMBL/GenBank/DDBJ whole genome shotgun (WGS) entry which is preliminary data.</text>
</comment>
<feature type="region of interest" description="Disordered" evidence="2">
    <location>
        <begin position="1"/>
        <end position="21"/>
    </location>
</feature>
<dbReference type="AlphaFoldDB" id="A0A178WI97"/>
<evidence type="ECO:0000256" key="2">
    <source>
        <dbReference type="SAM" id="MobiDB-lite"/>
    </source>
</evidence>
<evidence type="ECO:0000256" key="1">
    <source>
        <dbReference type="SAM" id="Coils"/>
    </source>
</evidence>
<evidence type="ECO:0000313" key="4">
    <source>
        <dbReference type="Proteomes" id="UP000078284"/>
    </source>
</evidence>
<feature type="compositionally biased region" description="Polar residues" evidence="2">
    <location>
        <begin position="58"/>
        <end position="71"/>
    </location>
</feature>
<feature type="region of interest" description="Disordered" evidence="2">
    <location>
        <begin position="49"/>
        <end position="71"/>
    </location>
</feature>
<feature type="region of interest" description="Disordered" evidence="2">
    <location>
        <begin position="100"/>
        <end position="126"/>
    </location>
</feature>
<dbReference type="EMBL" id="LUHQ01000001">
    <property type="protein sequence ID" value="OAP18098.1"/>
    <property type="molecule type" value="Genomic_DNA"/>
</dbReference>
<protein>
    <recommendedName>
        <fullName evidence="5">WEB family protein</fullName>
    </recommendedName>
</protein>
<feature type="compositionally biased region" description="Low complexity" evidence="2">
    <location>
        <begin position="100"/>
        <end position="111"/>
    </location>
</feature>
<gene>
    <name evidence="3" type="ordered locus">AXX17_At1g52030</name>
</gene>
<sequence length="284" mass="31190">MDIEEMEGNNQVEEHHVDTSRPFSSVKEAVAIFGQRIMLPVQTHTMNSKSASPIAASRSINQNAKPRSPGLSQTVKLVIPTASPSISQTAKLVSPIASPSISQTASSSSSPWKQRSLLPPSPQGPKEEIMDVLKKLEAEITETKTEVKMLKERESETEVALATLNAELHKNMSKIAKAEAAAAGKSAAAMTKSVSFKDTKEKENGEDQRRKELMRKMQKEYPSLAQILDSNKGNRDGYFANTKKTKKKKKPIIPLVGDFFFFKKKGSSPEISGPLYTTSSTLHF</sequence>
<reference evidence="4" key="1">
    <citation type="journal article" date="2016" name="Proc. Natl. Acad. Sci. U.S.A.">
        <title>Chromosome-level assembly of Arabidopsis thaliana Ler reveals the extent of translocation and inversion polymorphisms.</title>
        <authorList>
            <person name="Zapata L."/>
            <person name="Ding J."/>
            <person name="Willing E.M."/>
            <person name="Hartwig B."/>
            <person name="Bezdan D."/>
            <person name="Jiao W.B."/>
            <person name="Patel V."/>
            <person name="Velikkakam James G."/>
            <person name="Koornneef M."/>
            <person name="Ossowski S."/>
            <person name="Schneeberger K."/>
        </authorList>
    </citation>
    <scope>NUCLEOTIDE SEQUENCE [LARGE SCALE GENOMIC DNA]</scope>
    <source>
        <strain evidence="4">cv. Landsberg erecta</strain>
    </source>
</reference>
<evidence type="ECO:0008006" key="5">
    <source>
        <dbReference type="Google" id="ProtNLM"/>
    </source>
</evidence>